<keyword evidence="2" id="KW-1185">Reference proteome</keyword>
<organism evidence="1 2">
    <name type="scientific">Saccharothrix mutabilis subsp. mutabilis</name>
    <dbReference type="NCBI Taxonomy" id="66855"/>
    <lineage>
        <taxon>Bacteria</taxon>
        <taxon>Bacillati</taxon>
        <taxon>Actinomycetota</taxon>
        <taxon>Actinomycetes</taxon>
        <taxon>Pseudonocardiales</taxon>
        <taxon>Pseudonocardiaceae</taxon>
        <taxon>Saccharothrix</taxon>
    </lineage>
</organism>
<reference evidence="2" key="1">
    <citation type="journal article" date="2019" name="Int. J. Syst. Evol. Microbiol.">
        <title>The Global Catalogue of Microorganisms (GCM) 10K type strain sequencing project: providing services to taxonomists for standard genome sequencing and annotation.</title>
        <authorList>
            <consortium name="The Broad Institute Genomics Platform"/>
            <consortium name="The Broad Institute Genome Sequencing Center for Infectious Disease"/>
            <person name="Wu L."/>
            <person name="Ma J."/>
        </authorList>
    </citation>
    <scope>NUCLEOTIDE SEQUENCE [LARGE SCALE GENOMIC DNA]</scope>
    <source>
        <strain evidence="2">JCM 3380</strain>
    </source>
</reference>
<protein>
    <submittedName>
        <fullName evidence="1">Uncharacterized protein</fullName>
    </submittedName>
</protein>
<evidence type="ECO:0000313" key="1">
    <source>
        <dbReference type="EMBL" id="GAA0255469.1"/>
    </source>
</evidence>
<dbReference type="RefSeq" id="WP_343938232.1">
    <property type="nucleotide sequence ID" value="NZ_BAAABU010000023.1"/>
</dbReference>
<accession>A0ABP3EBG6</accession>
<name>A0ABP3EBG6_9PSEU</name>
<comment type="caution">
    <text evidence="1">The sequence shown here is derived from an EMBL/GenBank/DDBJ whole genome shotgun (WGS) entry which is preliminary data.</text>
</comment>
<sequence length="112" mass="11910">MSTSRATVEQWLALSHPELVDRVRAAVRPGAVAGPVWTDIAAHPVLAARVRGVLSSLAAQSADFRDRSAWRARIEQAQAALRGPAVPANRPATRLRPVPPVVFQAPGQPVPA</sequence>
<proteinExistence type="predicted"/>
<dbReference type="EMBL" id="BAAABU010000023">
    <property type="protein sequence ID" value="GAA0255469.1"/>
    <property type="molecule type" value="Genomic_DNA"/>
</dbReference>
<evidence type="ECO:0000313" key="2">
    <source>
        <dbReference type="Proteomes" id="UP001500416"/>
    </source>
</evidence>
<gene>
    <name evidence="1" type="ORF">GCM10010492_65400</name>
</gene>
<dbReference type="Proteomes" id="UP001500416">
    <property type="component" value="Unassembled WGS sequence"/>
</dbReference>